<dbReference type="PANTHER" id="PTHR31088:SF6">
    <property type="entry name" value="PHAGE SHOCK PROTEIN A"/>
    <property type="match status" value="1"/>
</dbReference>
<evidence type="ECO:0000256" key="2">
    <source>
        <dbReference type="SAM" id="Coils"/>
    </source>
</evidence>
<keyword evidence="2" id="KW-0175">Coiled coil</keyword>
<protein>
    <submittedName>
        <fullName evidence="3">PspA/IM30 family protein</fullName>
    </submittedName>
</protein>
<evidence type="ECO:0000256" key="1">
    <source>
        <dbReference type="ARBA" id="ARBA00043985"/>
    </source>
</evidence>
<organism evidence="3 4">
    <name type="scientific">[Lactobacillus] rogosae</name>
    <dbReference type="NCBI Taxonomy" id="706562"/>
    <lineage>
        <taxon>Bacteria</taxon>
        <taxon>Bacillati</taxon>
        <taxon>Bacillota</taxon>
        <taxon>Clostridia</taxon>
        <taxon>Lachnospirales</taxon>
        <taxon>Lachnospiraceae</taxon>
        <taxon>Lachnospira</taxon>
    </lineage>
</organism>
<dbReference type="RefSeq" id="WP_022502559.1">
    <property type="nucleotide sequence ID" value="NZ_DAWCMB010000198.1"/>
</dbReference>
<evidence type="ECO:0000313" key="4">
    <source>
        <dbReference type="Proteomes" id="UP001442364"/>
    </source>
</evidence>
<accession>A0ABV1BU84</accession>
<dbReference type="EMBL" id="JBBMER010000002">
    <property type="protein sequence ID" value="MEQ2379070.1"/>
    <property type="molecule type" value="Genomic_DNA"/>
</dbReference>
<dbReference type="Pfam" id="PF04012">
    <property type="entry name" value="PspA_IM30"/>
    <property type="match status" value="1"/>
</dbReference>
<comment type="similarity">
    <text evidence="1">Belongs to the PspA/Vipp/IM30 family.</text>
</comment>
<name>A0ABV1BU84_9FIRM</name>
<evidence type="ECO:0000313" key="3">
    <source>
        <dbReference type="EMBL" id="MEQ2379070.1"/>
    </source>
</evidence>
<dbReference type="InterPro" id="IPR007157">
    <property type="entry name" value="PspA_VIPP1"/>
</dbReference>
<dbReference type="Proteomes" id="UP001442364">
    <property type="component" value="Unassembled WGS sequence"/>
</dbReference>
<gene>
    <name evidence="3" type="ORF">WMO14_04110</name>
</gene>
<dbReference type="PANTHER" id="PTHR31088">
    <property type="entry name" value="MEMBRANE-ASSOCIATED PROTEIN VIPP1, CHLOROPLASTIC"/>
    <property type="match status" value="1"/>
</dbReference>
<feature type="coiled-coil region" evidence="2">
    <location>
        <begin position="115"/>
        <end position="149"/>
    </location>
</feature>
<sequence length="228" mass="24902">MGILTRFKDIMSANINALLDKCEDPEKMIDQYMRNLESDLGKVKAETASVMAEETRAKRELDECTEQINKMQAYAEKALKAGNESDARSFLEKKQQLATTQAALTQAYNVAADNAAKMRQMHDKLVKDISSLEARRTAIKATVKAAKAQERINKVGSSVVGASNSMDAFNKMEAKANKMLDEANAMAELNASAEDSNIDNLAAKYDAEPANTAVDDELAALKAQMGIE</sequence>
<reference evidence="3 4" key="1">
    <citation type="submission" date="2024-03" db="EMBL/GenBank/DDBJ databases">
        <title>Human intestinal bacterial collection.</title>
        <authorList>
            <person name="Pauvert C."/>
            <person name="Hitch T.C.A."/>
            <person name="Clavel T."/>
        </authorList>
    </citation>
    <scope>NUCLEOTIDE SEQUENCE [LARGE SCALE GENOMIC DNA]</scope>
    <source>
        <strain evidence="3 4">CLA-AA-H255</strain>
    </source>
</reference>
<keyword evidence="4" id="KW-1185">Reference proteome</keyword>
<comment type="caution">
    <text evidence="3">The sequence shown here is derived from an EMBL/GenBank/DDBJ whole genome shotgun (WGS) entry which is preliminary data.</text>
</comment>
<proteinExistence type="inferred from homology"/>